<reference evidence="1 2" key="1">
    <citation type="submission" date="2018-11" db="EMBL/GenBank/DDBJ databases">
        <authorList>
            <consortium name="Pathogen Informatics"/>
        </authorList>
    </citation>
    <scope>NUCLEOTIDE SEQUENCE [LARGE SCALE GENOMIC DNA]</scope>
</reference>
<protein>
    <submittedName>
        <fullName evidence="1">Uncharacterized protein</fullName>
    </submittedName>
</protein>
<evidence type="ECO:0000313" key="1">
    <source>
        <dbReference type="EMBL" id="VDM10096.1"/>
    </source>
</evidence>
<dbReference type="AlphaFoldDB" id="A0A3P7DSY0"/>
<gene>
    <name evidence="1" type="ORF">WBA_LOCUS3482</name>
</gene>
<name>A0A3P7DSY0_WUCBA</name>
<proteinExistence type="predicted"/>
<evidence type="ECO:0000313" key="2">
    <source>
        <dbReference type="Proteomes" id="UP000270924"/>
    </source>
</evidence>
<dbReference type="Proteomes" id="UP000270924">
    <property type="component" value="Unassembled WGS sequence"/>
</dbReference>
<sequence>MQMIDKLISLTRASNWDEVERILVDYWTQQCPLICAPTEDPSFDFKIDDNIFSKFSFFHLIIINYQFKH</sequence>
<dbReference type="OrthoDB" id="10309636at2759"/>
<keyword evidence="2" id="KW-1185">Reference proteome</keyword>
<organism evidence="1 2">
    <name type="scientific">Wuchereria bancrofti</name>
    <dbReference type="NCBI Taxonomy" id="6293"/>
    <lineage>
        <taxon>Eukaryota</taxon>
        <taxon>Metazoa</taxon>
        <taxon>Ecdysozoa</taxon>
        <taxon>Nematoda</taxon>
        <taxon>Chromadorea</taxon>
        <taxon>Rhabditida</taxon>
        <taxon>Spirurina</taxon>
        <taxon>Spiruromorpha</taxon>
        <taxon>Filarioidea</taxon>
        <taxon>Onchocercidae</taxon>
        <taxon>Wuchereria</taxon>
    </lineage>
</organism>
<dbReference type="InParanoid" id="A0A3P7DSY0"/>
<dbReference type="EMBL" id="UYWW01001190">
    <property type="protein sequence ID" value="VDM10096.1"/>
    <property type="molecule type" value="Genomic_DNA"/>
</dbReference>
<accession>A0A3P7DSY0</accession>